<dbReference type="InterPro" id="IPR012338">
    <property type="entry name" value="Beta-lactam/transpept-like"/>
</dbReference>
<dbReference type="GO" id="GO:0006508">
    <property type="term" value="P:proteolysis"/>
    <property type="evidence" value="ECO:0007669"/>
    <property type="project" value="InterPro"/>
</dbReference>
<dbReference type="Gene3D" id="3.40.710.10">
    <property type="entry name" value="DD-peptidase/beta-lactamase superfamily"/>
    <property type="match status" value="1"/>
</dbReference>
<gene>
    <name evidence="11" type="primary">dacB_3</name>
    <name evidence="11" type="ORF">ERS852502_01723</name>
</gene>
<evidence type="ECO:0000256" key="7">
    <source>
        <dbReference type="PIRSR" id="PIRSR618044-1"/>
    </source>
</evidence>
<evidence type="ECO:0000259" key="10">
    <source>
        <dbReference type="Pfam" id="PF00768"/>
    </source>
</evidence>
<keyword evidence="5" id="KW-0573">Peptidoglycan synthesis</keyword>
<evidence type="ECO:0000313" key="12">
    <source>
        <dbReference type="Proteomes" id="UP000078383"/>
    </source>
</evidence>
<evidence type="ECO:0000256" key="8">
    <source>
        <dbReference type="PIRSR" id="PIRSR618044-2"/>
    </source>
</evidence>
<evidence type="ECO:0000256" key="3">
    <source>
        <dbReference type="ARBA" id="ARBA00022801"/>
    </source>
</evidence>
<comment type="similarity">
    <text evidence="1 9">Belongs to the peptidase S11 family.</text>
</comment>
<proteinExistence type="inferred from homology"/>
<evidence type="ECO:0000313" key="11">
    <source>
        <dbReference type="EMBL" id="CUQ88199.1"/>
    </source>
</evidence>
<evidence type="ECO:0000256" key="2">
    <source>
        <dbReference type="ARBA" id="ARBA00022729"/>
    </source>
</evidence>
<dbReference type="RefSeq" id="WP_055156512.1">
    <property type="nucleotide sequence ID" value="NZ_CZBR01000002.1"/>
</dbReference>
<reference evidence="11 12" key="1">
    <citation type="submission" date="2015-09" db="EMBL/GenBank/DDBJ databases">
        <authorList>
            <consortium name="Pathogen Informatics"/>
        </authorList>
    </citation>
    <scope>NUCLEOTIDE SEQUENCE [LARGE SCALE GENOMIC DNA]</scope>
    <source>
        <strain evidence="11 12">2789STDY5834889</strain>
    </source>
</reference>
<evidence type="ECO:0000256" key="9">
    <source>
        <dbReference type="RuleBase" id="RU004016"/>
    </source>
</evidence>
<dbReference type="InterPro" id="IPR001967">
    <property type="entry name" value="Peptidase_S11_N"/>
</dbReference>
<dbReference type="GO" id="GO:0071555">
    <property type="term" value="P:cell wall organization"/>
    <property type="evidence" value="ECO:0007669"/>
    <property type="project" value="UniProtKB-KW"/>
</dbReference>
<keyword evidence="6" id="KW-0961">Cell wall biogenesis/degradation</keyword>
<dbReference type="GO" id="GO:0008360">
    <property type="term" value="P:regulation of cell shape"/>
    <property type="evidence" value="ECO:0007669"/>
    <property type="project" value="UniProtKB-KW"/>
</dbReference>
<accession>A0A174ZTN9</accession>
<protein>
    <submittedName>
        <fullName evidence="11">D-alanyl-D-alanine carboxypeptidase dacB</fullName>
        <ecNumber evidence="11">3.4.16.4</ecNumber>
    </submittedName>
</protein>
<feature type="binding site" evidence="8">
    <location>
        <position position="290"/>
    </location>
    <ligand>
        <name>substrate</name>
    </ligand>
</feature>
<dbReference type="InterPro" id="IPR018044">
    <property type="entry name" value="Peptidase_S11"/>
</dbReference>
<keyword evidence="11" id="KW-0121">Carboxypeptidase</keyword>
<dbReference type="OrthoDB" id="9791132at2"/>
<dbReference type="PANTHER" id="PTHR21581">
    <property type="entry name" value="D-ALANYL-D-ALANINE CARBOXYPEPTIDASE"/>
    <property type="match status" value="1"/>
</dbReference>
<dbReference type="EMBL" id="CZBX01000007">
    <property type="protein sequence ID" value="CUQ88199.1"/>
    <property type="molecule type" value="Genomic_DNA"/>
</dbReference>
<name>A0A174ZTN9_9FIRM</name>
<feature type="active site" description="Acyl-ester intermediate" evidence="7">
    <location>
        <position position="117"/>
    </location>
</feature>
<dbReference type="Proteomes" id="UP000078383">
    <property type="component" value="Unassembled WGS sequence"/>
</dbReference>
<dbReference type="PRINTS" id="PR00725">
    <property type="entry name" value="DADACBPTASE1"/>
</dbReference>
<keyword evidence="2" id="KW-0732">Signal</keyword>
<sequence length="343" mass="37847">MSKPYKKKRRRRKQRHSVSRILIPVICLIVVLSGAVGGVWYYKEYGGDPVRTYETATYNSNLYQGSLFADDLCVAADDVALTGFDDEDSLHAAGLFNLNDKTVEYGYKLYDKLYPASTTKLMTAYLAFKYGNMDDIVTVSDSVSSFASDEVVCNLQPGDTVTLYDLLCGLLLRSGNDCGVAIAEHISGSVEAFAELMNSEAKALGATGSHFVNPHGLHNENHYTTAYDLYLIFNACIQDQRFMDIISMDSYTMNLTGADGTTRTFDVVPTNYYSSGKINAPEGIRVFGGKTGTTDEAGCCVILYSEDLEKNPYISIIMGAEDKSFLYQEMNRLLEAGETTKTE</sequence>
<dbReference type="SUPFAM" id="SSF56601">
    <property type="entry name" value="beta-lactamase/transpeptidase-like"/>
    <property type="match status" value="1"/>
</dbReference>
<evidence type="ECO:0000256" key="4">
    <source>
        <dbReference type="ARBA" id="ARBA00022960"/>
    </source>
</evidence>
<feature type="domain" description="Peptidase S11 D-alanyl-D-alanine carboxypeptidase A N-terminal" evidence="10">
    <location>
        <begin position="111"/>
        <end position="321"/>
    </location>
</feature>
<dbReference type="GO" id="GO:0009252">
    <property type="term" value="P:peptidoglycan biosynthetic process"/>
    <property type="evidence" value="ECO:0007669"/>
    <property type="project" value="UniProtKB-KW"/>
</dbReference>
<feature type="active site" evidence="7">
    <location>
        <position position="174"/>
    </location>
</feature>
<dbReference type="EC" id="3.4.16.4" evidence="11"/>
<organism evidence="11 12">
    <name type="scientific">[Ruminococcus] torques</name>
    <dbReference type="NCBI Taxonomy" id="33039"/>
    <lineage>
        <taxon>Bacteria</taxon>
        <taxon>Bacillati</taxon>
        <taxon>Bacillota</taxon>
        <taxon>Clostridia</taxon>
        <taxon>Lachnospirales</taxon>
        <taxon>Lachnospiraceae</taxon>
        <taxon>Mediterraneibacter</taxon>
    </lineage>
</organism>
<dbReference type="Pfam" id="PF00768">
    <property type="entry name" value="Peptidase_S11"/>
    <property type="match status" value="1"/>
</dbReference>
<evidence type="ECO:0000256" key="1">
    <source>
        <dbReference type="ARBA" id="ARBA00007164"/>
    </source>
</evidence>
<evidence type="ECO:0000256" key="5">
    <source>
        <dbReference type="ARBA" id="ARBA00022984"/>
    </source>
</evidence>
<keyword evidence="3 11" id="KW-0378">Hydrolase</keyword>
<evidence type="ECO:0000256" key="6">
    <source>
        <dbReference type="ARBA" id="ARBA00023316"/>
    </source>
</evidence>
<dbReference type="PANTHER" id="PTHR21581:SF6">
    <property type="entry name" value="TRAFFICKING PROTEIN PARTICLE COMPLEX SUBUNIT 12"/>
    <property type="match status" value="1"/>
</dbReference>
<keyword evidence="11" id="KW-0645">Protease</keyword>
<dbReference type="AlphaFoldDB" id="A0A174ZTN9"/>
<dbReference type="GO" id="GO:0009002">
    <property type="term" value="F:serine-type D-Ala-D-Ala carboxypeptidase activity"/>
    <property type="evidence" value="ECO:0007669"/>
    <property type="project" value="UniProtKB-EC"/>
</dbReference>
<feature type="active site" description="Proton acceptor" evidence="7">
    <location>
        <position position="120"/>
    </location>
</feature>
<keyword evidence="4" id="KW-0133">Cell shape</keyword>